<dbReference type="PANTHER" id="PTHR12789">
    <property type="entry name" value="DENSITY-REGULATED PROTEIN HOMOLOG"/>
    <property type="match status" value="1"/>
</dbReference>
<name>A0A977L0H3_9CYAN</name>
<evidence type="ECO:0000313" key="5">
    <source>
        <dbReference type="EMBL" id="UXE63172.1"/>
    </source>
</evidence>
<evidence type="ECO:0000256" key="2">
    <source>
        <dbReference type="ARBA" id="ARBA00022845"/>
    </source>
</evidence>
<accession>A0A977L0H3</accession>
<evidence type="ECO:0000256" key="1">
    <source>
        <dbReference type="ARBA" id="ARBA00005422"/>
    </source>
</evidence>
<evidence type="ECO:0000259" key="4">
    <source>
        <dbReference type="PROSITE" id="PS50296"/>
    </source>
</evidence>
<dbReference type="GO" id="GO:0003729">
    <property type="term" value="F:mRNA binding"/>
    <property type="evidence" value="ECO:0007669"/>
    <property type="project" value="TreeGrafter"/>
</dbReference>
<organism evidence="5">
    <name type="scientific">Woronichinia naegeliana WA131</name>
    <dbReference type="NCBI Taxonomy" id="2824559"/>
    <lineage>
        <taxon>Bacteria</taxon>
        <taxon>Bacillati</taxon>
        <taxon>Cyanobacteriota</taxon>
        <taxon>Cyanophyceae</taxon>
        <taxon>Synechococcales</taxon>
        <taxon>Coelosphaeriaceae</taxon>
        <taxon>Woronichinia</taxon>
    </lineage>
</organism>
<dbReference type="PROSITE" id="PS50296">
    <property type="entry name" value="SUI1"/>
    <property type="match status" value="1"/>
</dbReference>
<dbReference type="InterPro" id="IPR005872">
    <property type="entry name" value="SUI1_arc_bac"/>
</dbReference>
<dbReference type="Gene3D" id="3.30.780.10">
    <property type="entry name" value="SUI1-like domain"/>
    <property type="match status" value="1"/>
</dbReference>
<feature type="domain" description="SUI1" evidence="4">
    <location>
        <begin position="50"/>
        <end position="108"/>
    </location>
</feature>
<comment type="similarity">
    <text evidence="1">Belongs to the SUI1 family.</text>
</comment>
<sequence>MAAKPNPLHRDRVIYQEFGNTPANPATERAQSDLPPQQQNLRVQASRAGRKGKTVTTITGFQSSSATLTQLLKNLKNHCGSGGTLKENSLEIQGDHRQKILDYLVKLGYKAKISGG</sequence>
<dbReference type="KEGG" id="wna:KA717_11215"/>
<keyword evidence="5" id="KW-0396">Initiation factor</keyword>
<dbReference type="EMBL" id="CP073041">
    <property type="protein sequence ID" value="UXE63172.1"/>
    <property type="molecule type" value="Genomic_DNA"/>
</dbReference>
<proteinExistence type="inferred from homology"/>
<dbReference type="CDD" id="cd11567">
    <property type="entry name" value="YciH_like"/>
    <property type="match status" value="1"/>
</dbReference>
<reference evidence="5" key="1">
    <citation type="submission" date="2021-04" db="EMBL/GenBank/DDBJ databases">
        <title>Genome sequence of Woronichinia naegeliana from Washington state freshwater lake bloom.</title>
        <authorList>
            <person name="Dreher T.W."/>
        </authorList>
    </citation>
    <scope>NUCLEOTIDE SEQUENCE</scope>
    <source>
        <strain evidence="5">WA131</strain>
    </source>
</reference>
<dbReference type="PIRSF" id="PIRSF037511">
    <property type="entry name" value="Transl_init_SUI1_pro"/>
    <property type="match status" value="1"/>
</dbReference>
<protein>
    <submittedName>
        <fullName evidence="5">Translation initiation factor</fullName>
    </submittedName>
</protein>
<keyword evidence="2" id="KW-0810">Translation regulation</keyword>
<dbReference type="PANTHER" id="PTHR12789:SF0">
    <property type="entry name" value="DENSITY-REGULATED PROTEIN"/>
    <property type="match status" value="1"/>
</dbReference>
<dbReference type="GO" id="GO:0003743">
    <property type="term" value="F:translation initiation factor activity"/>
    <property type="evidence" value="ECO:0007669"/>
    <property type="project" value="UniProtKB-KW"/>
</dbReference>
<dbReference type="NCBIfam" id="NF005669">
    <property type="entry name" value="PRK07451.1"/>
    <property type="match status" value="1"/>
</dbReference>
<dbReference type="Pfam" id="PF01253">
    <property type="entry name" value="SUI1"/>
    <property type="match status" value="1"/>
</dbReference>
<dbReference type="AlphaFoldDB" id="A0A977L0H3"/>
<dbReference type="GO" id="GO:0002188">
    <property type="term" value="P:translation reinitiation"/>
    <property type="evidence" value="ECO:0007669"/>
    <property type="project" value="TreeGrafter"/>
</dbReference>
<dbReference type="InterPro" id="IPR001950">
    <property type="entry name" value="SUI1"/>
</dbReference>
<dbReference type="GO" id="GO:0001731">
    <property type="term" value="P:formation of translation preinitiation complex"/>
    <property type="evidence" value="ECO:0007669"/>
    <property type="project" value="TreeGrafter"/>
</dbReference>
<keyword evidence="3" id="KW-0648">Protein biosynthesis</keyword>
<dbReference type="Proteomes" id="UP001065613">
    <property type="component" value="Chromosome"/>
</dbReference>
<dbReference type="GO" id="GO:0006417">
    <property type="term" value="P:regulation of translation"/>
    <property type="evidence" value="ECO:0007669"/>
    <property type="project" value="UniProtKB-KW"/>
</dbReference>
<gene>
    <name evidence="5" type="ORF">KA717_11215</name>
</gene>
<dbReference type="InterPro" id="IPR036877">
    <property type="entry name" value="SUI1_dom_sf"/>
</dbReference>
<dbReference type="InterPro" id="IPR050318">
    <property type="entry name" value="DENR/SUI1_TIF"/>
</dbReference>
<dbReference type="SUPFAM" id="SSF55159">
    <property type="entry name" value="eIF1-like"/>
    <property type="match status" value="1"/>
</dbReference>
<evidence type="ECO:0000256" key="3">
    <source>
        <dbReference type="ARBA" id="ARBA00022917"/>
    </source>
</evidence>